<dbReference type="Gene3D" id="2.40.30.330">
    <property type="entry name" value="Pre-mRNA cleavage complex subunit Clp1, C-terminal domain"/>
    <property type="match status" value="1"/>
</dbReference>
<evidence type="ECO:0000259" key="8">
    <source>
        <dbReference type="Pfam" id="PF16573"/>
    </source>
</evidence>
<keyword evidence="4" id="KW-0067">ATP-binding</keyword>
<evidence type="ECO:0000256" key="6">
    <source>
        <dbReference type="HAMAP-Rule" id="MF_03035"/>
    </source>
</evidence>
<feature type="binding site" evidence="6">
    <location>
        <position position="68"/>
    </location>
    <ligand>
        <name>ATP</name>
        <dbReference type="ChEBI" id="CHEBI:30616"/>
    </ligand>
</feature>
<feature type="domain" description="Clp1 C-terminal" evidence="7">
    <location>
        <begin position="325"/>
        <end position="435"/>
    </location>
</feature>
<dbReference type="HOGENOM" id="CLU_018195_1_0_1"/>
<dbReference type="eggNOG" id="KOG2749">
    <property type="taxonomic scope" value="Eukaryota"/>
</dbReference>
<evidence type="ECO:0000256" key="3">
    <source>
        <dbReference type="ARBA" id="ARBA00022741"/>
    </source>
</evidence>
<dbReference type="InterPro" id="IPR028606">
    <property type="entry name" value="Clp1"/>
</dbReference>
<dbReference type="InterPro" id="IPR010655">
    <property type="entry name" value="Clp1_C"/>
</dbReference>
<dbReference type="Pfam" id="PF16573">
    <property type="entry name" value="CLP1_N"/>
    <property type="match status" value="1"/>
</dbReference>
<proteinExistence type="inferred from homology"/>
<dbReference type="InterPro" id="IPR032324">
    <property type="entry name" value="Clp1_N"/>
</dbReference>
<keyword evidence="11" id="KW-1185">Reference proteome</keyword>
<gene>
    <name evidence="10" type="primary">107369488</name>
</gene>
<dbReference type="PANTHER" id="PTHR12755">
    <property type="entry name" value="CLEAVAGE/POLYADENYLATION FACTOR IA SUBUNIT CLP1P"/>
    <property type="match status" value="1"/>
</dbReference>
<comment type="subcellular location">
    <subcellularLocation>
        <location evidence="1 6">Nucleus</location>
    </subcellularLocation>
</comment>
<dbReference type="InterPro" id="IPR032319">
    <property type="entry name" value="CLP1_P"/>
</dbReference>
<evidence type="ECO:0000259" key="9">
    <source>
        <dbReference type="Pfam" id="PF16575"/>
    </source>
</evidence>
<evidence type="ECO:0000256" key="5">
    <source>
        <dbReference type="ARBA" id="ARBA00023242"/>
    </source>
</evidence>
<evidence type="ECO:0000259" key="7">
    <source>
        <dbReference type="Pfam" id="PF06807"/>
    </source>
</evidence>
<dbReference type="FunFam" id="2.40.30.330:FF:000002">
    <property type="entry name" value="Protein CLP1 homolog"/>
    <property type="match status" value="1"/>
</dbReference>
<dbReference type="STRING" id="32264.T1L247"/>
<dbReference type="GO" id="GO:0051731">
    <property type="term" value="F:polynucleotide 5'-hydroxyl-kinase activity"/>
    <property type="evidence" value="ECO:0007669"/>
    <property type="project" value="InterPro"/>
</dbReference>
<dbReference type="AlphaFoldDB" id="T1L247"/>
<feature type="domain" description="Clp1 N-terminal" evidence="8">
    <location>
        <begin position="22"/>
        <end position="112"/>
    </location>
</feature>
<dbReference type="Proteomes" id="UP000015104">
    <property type="component" value="Unassembled WGS sequence"/>
</dbReference>
<dbReference type="InterPro" id="IPR027417">
    <property type="entry name" value="P-loop_NTPase"/>
</dbReference>
<comment type="similarity">
    <text evidence="6">Belongs to the Clp1 family. Clp1 subfamily.</text>
</comment>
<dbReference type="EnsemblMetazoa" id="tetur32g01990.1">
    <property type="protein sequence ID" value="tetur32g01990.1"/>
    <property type="gene ID" value="tetur32g01990"/>
</dbReference>
<keyword evidence="2 6" id="KW-0507">mRNA processing</keyword>
<dbReference type="Pfam" id="PF06807">
    <property type="entry name" value="Clp1"/>
    <property type="match status" value="1"/>
</dbReference>
<dbReference type="InterPro" id="IPR045116">
    <property type="entry name" value="Clp1/Grc3"/>
</dbReference>
<dbReference type="OMA" id="VQYVNCH"/>
<accession>T1L247</accession>
<feature type="binding site" evidence="6">
    <location>
        <position position="28"/>
    </location>
    <ligand>
        <name>ATP</name>
        <dbReference type="ChEBI" id="CHEBI:30616"/>
    </ligand>
</feature>
<dbReference type="GO" id="GO:0031124">
    <property type="term" value="P:mRNA 3'-end processing"/>
    <property type="evidence" value="ECO:0007669"/>
    <property type="project" value="UniProtKB-UniRule"/>
</dbReference>
<name>T1L247_TETUR</name>
<keyword evidence="5 6" id="KW-0539">Nucleus</keyword>
<comment type="caution">
    <text evidence="6">Lacks conserved residue(s) required for the propagation of feature annotation.</text>
</comment>
<comment type="function">
    <text evidence="6">Required for endonucleolytic cleavage during polyadenylation-dependent pre-mRNA 3'-end formation.</text>
</comment>
<dbReference type="HAMAP" id="MF_03035">
    <property type="entry name" value="Clp1"/>
    <property type="match status" value="1"/>
</dbReference>
<protein>
    <recommendedName>
        <fullName evidence="6">Protein CLP1 homolog</fullName>
    </recommendedName>
</protein>
<dbReference type="Gene3D" id="2.60.120.1030">
    <property type="entry name" value="Clp1, DNA binding domain"/>
    <property type="match status" value="1"/>
</dbReference>
<dbReference type="Gene3D" id="3.40.50.300">
    <property type="entry name" value="P-loop containing nucleotide triphosphate hydrolases"/>
    <property type="match status" value="1"/>
</dbReference>
<evidence type="ECO:0000256" key="4">
    <source>
        <dbReference type="ARBA" id="ARBA00022840"/>
    </source>
</evidence>
<dbReference type="FunFam" id="2.60.120.1030:FF:000001">
    <property type="entry name" value="Protein CLP1 homolog 5"/>
    <property type="match status" value="1"/>
</dbReference>
<dbReference type="SUPFAM" id="SSF52540">
    <property type="entry name" value="P-loop containing nucleoside triphosphate hydrolases"/>
    <property type="match status" value="1"/>
</dbReference>
<dbReference type="GO" id="GO:0005524">
    <property type="term" value="F:ATP binding"/>
    <property type="evidence" value="ECO:0007669"/>
    <property type="project" value="UniProtKB-UniRule"/>
</dbReference>
<dbReference type="GO" id="GO:0005849">
    <property type="term" value="C:mRNA cleavage factor complex"/>
    <property type="evidence" value="ECO:0007669"/>
    <property type="project" value="InterPro"/>
</dbReference>
<reference evidence="10" key="2">
    <citation type="submission" date="2015-06" db="UniProtKB">
        <authorList>
            <consortium name="EnsemblMetazoa"/>
        </authorList>
    </citation>
    <scope>IDENTIFICATION</scope>
</reference>
<sequence length="437" mass="48665">MEAKGDTVTTNEPSDPNVTQYKLEKETELRFEIDGKEKVQIELISGLAEIFGTELIKGKKYEFFKGTKAAVFTWHGCVVDVTGNCSRIYIDQDTPMKFYANVHGGLEVLRNECKENGKRGPFTLIVGPSDTGKATLARILCNFAIRRDKCPILIDLNVASNRIGIPGTIGVNAMERLADLEDKTSPTAPLIFHFGSLSPEQNVNFYNSLVTRVAEVVEKKVELNKHVRYSGAFINTCNWLAGENGYKSLLHIAAAFEVDVILVLDMKSLCYDLTQELPRSVKIIDTPKSSGVVRRNAAYRDEMREERIRRYFYGSYKSCGPPKFSPYAFNIPFSQLKIYKVSSISTPASCLPIGMSPRDDQTKLVNITPDPSLNRHILSVSFASDSSEGVKSNLMGFVCVTHVDTKRNFVRVLCPQPGPIPSGSILLYSDIQFQDSD</sequence>
<evidence type="ECO:0000256" key="1">
    <source>
        <dbReference type="ARBA" id="ARBA00004123"/>
    </source>
</evidence>
<dbReference type="Pfam" id="PF16575">
    <property type="entry name" value="CLP1_P"/>
    <property type="match status" value="1"/>
</dbReference>
<reference evidence="11" key="1">
    <citation type="submission" date="2011-08" db="EMBL/GenBank/DDBJ databases">
        <authorList>
            <person name="Rombauts S."/>
        </authorList>
    </citation>
    <scope>NUCLEOTIDE SEQUENCE</scope>
    <source>
        <strain evidence="11">London</strain>
    </source>
</reference>
<evidence type="ECO:0000313" key="11">
    <source>
        <dbReference type="Proteomes" id="UP000015104"/>
    </source>
</evidence>
<dbReference type="KEGG" id="tut:107369488"/>
<dbReference type="EMBL" id="CAEY01000925">
    <property type="status" value="NOT_ANNOTATED_CDS"/>
    <property type="molecule type" value="Genomic_DNA"/>
</dbReference>
<evidence type="ECO:0000313" key="10">
    <source>
        <dbReference type="EnsemblMetazoa" id="tetur32g01990.1"/>
    </source>
</evidence>
<dbReference type="InterPro" id="IPR038239">
    <property type="entry name" value="Clp1_N_sf"/>
</dbReference>
<dbReference type="PANTHER" id="PTHR12755:SF6">
    <property type="entry name" value="POLYRIBONUCLEOTIDE 5'-HYDROXYL-KINASE CLP1"/>
    <property type="match status" value="1"/>
</dbReference>
<dbReference type="GO" id="GO:0006388">
    <property type="term" value="P:tRNA splicing, via endonucleolytic cleavage and ligation"/>
    <property type="evidence" value="ECO:0007669"/>
    <property type="project" value="TreeGrafter"/>
</dbReference>
<organism evidence="10 11">
    <name type="scientific">Tetranychus urticae</name>
    <name type="common">Two-spotted spider mite</name>
    <dbReference type="NCBI Taxonomy" id="32264"/>
    <lineage>
        <taxon>Eukaryota</taxon>
        <taxon>Metazoa</taxon>
        <taxon>Ecdysozoa</taxon>
        <taxon>Arthropoda</taxon>
        <taxon>Chelicerata</taxon>
        <taxon>Arachnida</taxon>
        <taxon>Acari</taxon>
        <taxon>Acariformes</taxon>
        <taxon>Trombidiformes</taxon>
        <taxon>Prostigmata</taxon>
        <taxon>Eleutherengona</taxon>
        <taxon>Raphignathae</taxon>
        <taxon>Tetranychoidea</taxon>
        <taxon>Tetranychidae</taxon>
        <taxon>Tetranychus</taxon>
    </lineage>
</organism>
<evidence type="ECO:0000256" key="2">
    <source>
        <dbReference type="ARBA" id="ARBA00022664"/>
    </source>
</evidence>
<keyword evidence="3" id="KW-0547">Nucleotide-binding</keyword>
<dbReference type="InterPro" id="IPR038238">
    <property type="entry name" value="Clp1_C_sf"/>
</dbReference>
<feature type="domain" description="Clp1 P-loop" evidence="9">
    <location>
        <begin position="127"/>
        <end position="314"/>
    </location>
</feature>
<dbReference type="OrthoDB" id="258143at2759"/>